<name>A0A336MSK1_CULSO</name>
<reference evidence="1" key="1">
    <citation type="submission" date="2018-07" db="EMBL/GenBank/DDBJ databases">
        <authorList>
            <person name="Quirk P.G."/>
            <person name="Krulwich T.A."/>
        </authorList>
    </citation>
    <scope>NUCLEOTIDE SEQUENCE</scope>
</reference>
<dbReference type="AlphaFoldDB" id="A0A336MSK1"/>
<gene>
    <name evidence="1" type="primary">CSON003452</name>
</gene>
<organism evidence="1">
    <name type="scientific">Culicoides sonorensis</name>
    <name type="common">Biting midge</name>
    <dbReference type="NCBI Taxonomy" id="179676"/>
    <lineage>
        <taxon>Eukaryota</taxon>
        <taxon>Metazoa</taxon>
        <taxon>Ecdysozoa</taxon>
        <taxon>Arthropoda</taxon>
        <taxon>Hexapoda</taxon>
        <taxon>Insecta</taxon>
        <taxon>Pterygota</taxon>
        <taxon>Neoptera</taxon>
        <taxon>Endopterygota</taxon>
        <taxon>Diptera</taxon>
        <taxon>Nematocera</taxon>
        <taxon>Chironomoidea</taxon>
        <taxon>Ceratopogonidae</taxon>
        <taxon>Ceratopogoninae</taxon>
        <taxon>Culicoides</taxon>
        <taxon>Monoculicoides</taxon>
    </lineage>
</organism>
<dbReference type="VEuPathDB" id="VectorBase:CSON003452"/>
<protein>
    <submittedName>
        <fullName evidence="1">CSON003452 protein</fullName>
    </submittedName>
</protein>
<evidence type="ECO:0000313" key="1">
    <source>
        <dbReference type="EMBL" id="SSX31247.1"/>
    </source>
</evidence>
<proteinExistence type="predicted"/>
<accession>A0A336MSK1</accession>
<sequence length="130" mass="14139">MRSPSRNSSKLNSPYSRFVPLPFVKIPHPDIMIVPERKLVIVAGNAKFAGLCDVTPTSMDPLHLSTSRSIRISKSSLSCNARCVMTTPLLNSSKGLRRSAVRKLLLNLTNDPHLFTTAYTTSGISTAATP</sequence>
<dbReference type="EMBL" id="UFQT01001628">
    <property type="protein sequence ID" value="SSX31247.1"/>
    <property type="molecule type" value="Genomic_DNA"/>
</dbReference>